<feature type="region of interest" description="Disordered" evidence="9">
    <location>
        <begin position="978"/>
        <end position="1017"/>
    </location>
</feature>
<feature type="compositionally biased region" description="Basic and acidic residues" evidence="9">
    <location>
        <begin position="1348"/>
        <end position="1358"/>
    </location>
</feature>
<feature type="compositionally biased region" description="Basic and acidic residues" evidence="9">
    <location>
        <begin position="997"/>
        <end position="1007"/>
    </location>
</feature>
<dbReference type="InterPro" id="IPR038726">
    <property type="entry name" value="PDDEXK_AddAB-type"/>
</dbReference>
<feature type="region of interest" description="Disordered" evidence="9">
    <location>
        <begin position="927"/>
        <end position="950"/>
    </location>
</feature>
<reference evidence="12 13" key="1">
    <citation type="submission" date="2012-01" db="EMBL/GenBank/DDBJ databases">
        <title>The Genome Sequence of Scardovia inopinata F0304.</title>
        <authorList>
            <consortium name="The Broad Institute Genome Sequencing Platform"/>
            <person name="Earl A."/>
            <person name="Ward D."/>
            <person name="Feldgarden M."/>
            <person name="Gevers D."/>
            <person name="Izard J."/>
            <person name="Baranova O.V."/>
            <person name="Blanton J.M."/>
            <person name="Tanner A.C."/>
            <person name="Dewhirst F.E."/>
            <person name="Young S.K."/>
            <person name="Zeng Q."/>
            <person name="Gargeya S."/>
            <person name="Fitzgerald M."/>
            <person name="Haas B."/>
            <person name="Abouelleil A."/>
            <person name="Alvarado L."/>
            <person name="Arachchi H.M."/>
            <person name="Berlin A."/>
            <person name="Chapman S.B."/>
            <person name="Gearin G."/>
            <person name="Goldberg J."/>
            <person name="Griggs A."/>
            <person name="Gujja S."/>
            <person name="Hansen M."/>
            <person name="Heiman D."/>
            <person name="Howarth C."/>
            <person name="Larimer J."/>
            <person name="Lui A."/>
            <person name="MacDonald P.J."/>
            <person name="McCowen C."/>
            <person name="Montmayeur A."/>
            <person name="Murphy C."/>
            <person name="Neiman D."/>
            <person name="Pearson M."/>
            <person name="Priest M."/>
            <person name="Roberts A."/>
            <person name="Saif S."/>
            <person name="Shea T."/>
            <person name="Sisk P."/>
            <person name="Stolte C."/>
            <person name="Sykes S."/>
            <person name="Wortman J."/>
            <person name="Nusbaum C."/>
            <person name="Birren B."/>
        </authorList>
    </citation>
    <scope>NUCLEOTIDE SEQUENCE [LARGE SCALE GENOMIC DNA]</scope>
    <source>
        <strain evidence="12 13">F0304</strain>
    </source>
</reference>
<dbReference type="InterPro" id="IPR014017">
    <property type="entry name" value="DNA_helicase_UvrD-like_C"/>
</dbReference>
<keyword evidence="6" id="KW-0269">Exonuclease</keyword>
<keyword evidence="3" id="KW-0227">DNA damage</keyword>
<feature type="domain" description="PD-(D/E)XK endonuclease-like" evidence="10">
    <location>
        <begin position="1072"/>
        <end position="1329"/>
    </location>
</feature>
<evidence type="ECO:0000256" key="6">
    <source>
        <dbReference type="ARBA" id="ARBA00022839"/>
    </source>
</evidence>
<evidence type="ECO:0000256" key="2">
    <source>
        <dbReference type="ARBA" id="ARBA00022741"/>
    </source>
</evidence>
<dbReference type="Gene3D" id="3.40.50.300">
    <property type="entry name" value="P-loop containing nucleotide triphosphate hydrolases"/>
    <property type="match status" value="1"/>
</dbReference>
<keyword evidence="13" id="KW-1185">Reference proteome</keyword>
<feature type="compositionally biased region" description="Basic and acidic residues" evidence="9">
    <location>
        <begin position="1479"/>
        <end position="1495"/>
    </location>
</feature>
<keyword evidence="2" id="KW-0547">Nucleotide-binding</keyword>
<feature type="region of interest" description="Disordered" evidence="9">
    <location>
        <begin position="593"/>
        <end position="616"/>
    </location>
</feature>
<feature type="domain" description="UvrD-like helicase C-terminal" evidence="11">
    <location>
        <begin position="749"/>
        <end position="905"/>
    </location>
</feature>
<evidence type="ECO:0000256" key="5">
    <source>
        <dbReference type="ARBA" id="ARBA00022806"/>
    </source>
</evidence>
<evidence type="ECO:0000259" key="10">
    <source>
        <dbReference type="Pfam" id="PF12705"/>
    </source>
</evidence>
<evidence type="ECO:0000313" key="12">
    <source>
        <dbReference type="EMBL" id="EFG26760.2"/>
    </source>
</evidence>
<feature type="region of interest" description="Disordered" evidence="9">
    <location>
        <begin position="1337"/>
        <end position="1358"/>
    </location>
</feature>
<proteinExistence type="predicted"/>
<keyword evidence="8" id="KW-0234">DNA repair</keyword>
<feature type="compositionally biased region" description="Polar residues" evidence="9">
    <location>
        <begin position="593"/>
        <end position="603"/>
    </location>
</feature>
<evidence type="ECO:0000256" key="9">
    <source>
        <dbReference type="SAM" id="MobiDB-lite"/>
    </source>
</evidence>
<dbReference type="GO" id="GO:0004527">
    <property type="term" value="F:exonuclease activity"/>
    <property type="evidence" value="ECO:0007669"/>
    <property type="project" value="UniProtKB-KW"/>
</dbReference>
<keyword evidence="4" id="KW-0378">Hydrolase</keyword>
<dbReference type="InterPro" id="IPR000212">
    <property type="entry name" value="DNA_helicase_UvrD/REP"/>
</dbReference>
<keyword evidence="1" id="KW-0540">Nuclease</keyword>
<comment type="caution">
    <text evidence="12">The sequence shown here is derived from an EMBL/GenBank/DDBJ whole genome shotgun (WGS) entry which is preliminary data.</text>
</comment>
<dbReference type="SUPFAM" id="SSF52540">
    <property type="entry name" value="P-loop containing nucleoside triphosphate hydrolases"/>
    <property type="match status" value="1"/>
</dbReference>
<evidence type="ECO:0000256" key="1">
    <source>
        <dbReference type="ARBA" id="ARBA00022722"/>
    </source>
</evidence>
<feature type="compositionally biased region" description="Polar residues" evidence="9">
    <location>
        <begin position="1008"/>
        <end position="1017"/>
    </location>
</feature>
<feature type="region of interest" description="Disordered" evidence="9">
    <location>
        <begin position="1479"/>
        <end position="1499"/>
    </location>
</feature>
<feature type="compositionally biased region" description="Basic and acidic residues" evidence="9">
    <location>
        <begin position="928"/>
        <end position="941"/>
    </location>
</feature>
<keyword evidence="7" id="KW-0067">ATP-binding</keyword>
<dbReference type="EMBL" id="ADCX01000002">
    <property type="protein sequence ID" value="EFG26760.2"/>
    <property type="molecule type" value="Genomic_DNA"/>
</dbReference>
<dbReference type="Gene3D" id="1.10.486.10">
    <property type="entry name" value="PCRA, domain 4"/>
    <property type="match status" value="1"/>
</dbReference>
<dbReference type="PANTHER" id="PTHR11070">
    <property type="entry name" value="UVRD / RECB / PCRA DNA HELICASE FAMILY MEMBER"/>
    <property type="match status" value="1"/>
</dbReference>
<evidence type="ECO:0000256" key="8">
    <source>
        <dbReference type="ARBA" id="ARBA00023204"/>
    </source>
</evidence>
<keyword evidence="5" id="KW-0347">Helicase</keyword>
<evidence type="ECO:0000259" key="11">
    <source>
        <dbReference type="Pfam" id="PF13361"/>
    </source>
</evidence>
<dbReference type="RefSeq" id="WP_050752357.1">
    <property type="nucleotide sequence ID" value="NZ_GG770225.1"/>
</dbReference>
<evidence type="ECO:0000256" key="7">
    <source>
        <dbReference type="ARBA" id="ARBA00022840"/>
    </source>
</evidence>
<name>W5IIU9_SCAIO</name>
<evidence type="ECO:0000313" key="13">
    <source>
        <dbReference type="Proteomes" id="UP000005777"/>
    </source>
</evidence>
<dbReference type="Pfam" id="PF12705">
    <property type="entry name" value="PDDEXK_1"/>
    <property type="match status" value="1"/>
</dbReference>
<sequence length="1570" mass="172071">MGIKVTQGQAYQDAYALIQDACSRQPGSESGQALVIYGPPNSSKTSLALRLSLDALKILSSQEGRGQQERLAVSSRHAQSVALVTSTGRHTKEANQVLLDNIAVSAKPRIAQTINALAFGLLSAVRSSQGLTPPKYLDAADQDALLHHLMEVHKSHAQSGDLCSTCMLLQEFLKETSYQSGVQADGFGDFADSVSPTDANLAYTDSGQTTSDLFSRQLNDDFADALRSLFARMNEVGAHHGVQKTIVNLAGNGSNLRLRYAWEVAFALRQEYAQAVEELNERRGKFNVDSSYLLIQAQRSLMRLQEAGQLDRIQQFLPQVVIVDDAQDLTLAAAAFLGQLQASGASLILLTCPDEAAQTFRGSYPEYLSTILKKEPFFAQEQTLTTPSVGGSQSNRSLDALAAAISLSIISPVQLEESVASRPWKISRDPDCPLPVPDSSFAALWYPTAEDESQAVIDSLMERHLGRDKIPYDNMAIIAHDSADVDTYAAALRQRGVAARVTQVGTPLAQSPAVNGLFSMIRLCQISKKPMEEQLSALSLNRLSRRVQSLATALLDGPYAYAAGSSGRKIRAGSVCTVLTAVSDMVNFASHSRQAGTDSTALSHETHETSERQTSDYRQADLVSNPLDWIQEQVKTLSDLSNQLAPIRAQKQSSLGYTALSETVDPSSSSETSVDSDPSLLLLILLTTGQKEFTALSSFIRNTSSRTAKHSCSDFLDLIDRCRRISLNPRLRVIDIVQSAWTQSGQADRWKNLARQSEEQTARAGANEWLDTLVRLFTEAEATQKSLTSIDDFMDHVSGQDIAADSLARKAPVENAVTVLTPAAAAGEHWDYVWLVHVQDGIWPNLTLRDQLFAADDLTDAMLQGRIFEQDQRYREHVSAVLQNEKKSFLIAVTRARKALSISAVANDKDSPSDFFAVYMPQGIVPAHRSESSQRSEKAGSEADSVSYPVSDCPVSDRGLVARARSLVSAELAQRLVSGASGAPGAPGTSPVQTAGKTDKRDDHQDQADSQVSYQNLSARSQDAVDCLALLARDGLDIAQPDHWAFYQDKANPMQQNQDLPDKSAQSNRTITLSPSAVDAAWDCPICYLLDRKLHGPSDSSLATSYGTLIHAVAQEATEQGLDLLYGQEYAQAADSKQQEILVSLTGKLKEIYGQKKIEIDTSIMTEDVYRAVRNDSQTDLVLQRLAFYFLESQRHDYAQAGGKTGLDFTPPMGTLVKTQAEYEFSSHFTMEDIRYAYNRIDEAAPVSQTTFFHMMDQLAGGFPQEISQDDFYHCVIALKGSIDRLETRRFNQNGQIKEYQRIIDYKTGRSLKASSTFTDLQLACYQLGLIFEDPCEDPKQSGNSEEDSARRAANRTDADRQLLFGQAPQISEASLFTLMTSPLPAARGKEVIGDQGVLDVAASRSATSLIPELYYQSPLFEQGHITSWQGTSVKGKKTFSLSGGPARPYLTNWDKLFTSNQRNPVSLVRPSSASDQEWERIKREQSISHPDKSYANHSSNGPATTWALSMISRIFFAASLSLTDSVHLGALVPNKDHLAYCRYKDGSAGHQTLCPLCAAEMETVMRRDR</sequence>
<feature type="compositionally biased region" description="Basic and acidic residues" evidence="9">
    <location>
        <begin position="604"/>
        <end position="616"/>
    </location>
</feature>
<evidence type="ECO:0000256" key="4">
    <source>
        <dbReference type="ARBA" id="ARBA00022801"/>
    </source>
</evidence>
<accession>W5IIU9</accession>
<dbReference type="InterPro" id="IPR027417">
    <property type="entry name" value="P-loop_NTPase"/>
</dbReference>
<dbReference type="GO" id="GO:0003677">
    <property type="term" value="F:DNA binding"/>
    <property type="evidence" value="ECO:0007669"/>
    <property type="project" value="InterPro"/>
</dbReference>
<dbReference type="eggNOG" id="COG0210">
    <property type="taxonomic scope" value="Bacteria"/>
</dbReference>
<dbReference type="Pfam" id="PF13361">
    <property type="entry name" value="UvrD_C"/>
    <property type="match status" value="1"/>
</dbReference>
<dbReference type="Proteomes" id="UP000005777">
    <property type="component" value="Unassembled WGS sequence"/>
</dbReference>
<dbReference type="PANTHER" id="PTHR11070:SF2">
    <property type="entry name" value="ATP-DEPENDENT DNA HELICASE SRS2"/>
    <property type="match status" value="1"/>
</dbReference>
<protein>
    <submittedName>
        <fullName evidence="12">Uncharacterized protein</fullName>
    </submittedName>
</protein>
<dbReference type="GO" id="GO:0043138">
    <property type="term" value="F:3'-5' DNA helicase activity"/>
    <property type="evidence" value="ECO:0007669"/>
    <property type="project" value="TreeGrafter"/>
</dbReference>
<dbReference type="GO" id="GO:0000725">
    <property type="term" value="P:recombinational repair"/>
    <property type="evidence" value="ECO:0007669"/>
    <property type="project" value="TreeGrafter"/>
</dbReference>
<feature type="compositionally biased region" description="Low complexity" evidence="9">
    <location>
        <begin position="978"/>
        <end position="991"/>
    </location>
</feature>
<dbReference type="HOGENOM" id="CLU_003219_0_0_11"/>
<gene>
    <name evidence="12" type="ORF">HMPREF9020_00387</name>
</gene>
<dbReference type="GO" id="GO:0005524">
    <property type="term" value="F:ATP binding"/>
    <property type="evidence" value="ECO:0007669"/>
    <property type="project" value="UniProtKB-KW"/>
</dbReference>
<organism evidence="12 13">
    <name type="scientific">Scardovia inopinata F0304</name>
    <dbReference type="NCBI Taxonomy" id="641146"/>
    <lineage>
        <taxon>Bacteria</taxon>
        <taxon>Bacillati</taxon>
        <taxon>Actinomycetota</taxon>
        <taxon>Actinomycetes</taxon>
        <taxon>Bifidobacteriales</taxon>
        <taxon>Bifidobacteriaceae</taxon>
        <taxon>Scardovia</taxon>
    </lineage>
</organism>
<dbReference type="eggNOG" id="COG2887">
    <property type="taxonomic scope" value="Bacteria"/>
</dbReference>
<evidence type="ECO:0000256" key="3">
    <source>
        <dbReference type="ARBA" id="ARBA00022763"/>
    </source>
</evidence>